<proteinExistence type="inferred from homology"/>
<dbReference type="Gene3D" id="3.30.700.10">
    <property type="entry name" value="Glycoprotein, Type 4 Pilin"/>
    <property type="match status" value="1"/>
</dbReference>
<gene>
    <name evidence="2" type="ORF">QFW77_05285</name>
</gene>
<dbReference type="InterPro" id="IPR045584">
    <property type="entry name" value="Pilin-like"/>
</dbReference>
<sequence>MIVVAIIAILAAIALPAYQDYTVRARVSEALVLAGGAKTLVTENINSANALTADACDGIGGLPAPTTNVASLACLGDGRLRVTTTQKGGAVTLELTPTFTGDDPVTWRCARTAGENRYVPAECRN</sequence>
<reference evidence="2 3" key="1">
    <citation type="submission" date="2023-04" db="EMBL/GenBank/DDBJ databases">
        <title>Luteimonas endophyticus RD2P54.</title>
        <authorList>
            <person name="Sun J.-Q."/>
        </authorList>
    </citation>
    <scope>NUCLEOTIDE SEQUENCE [LARGE SCALE GENOMIC DNA]</scope>
    <source>
        <strain evidence="2 3">RD2P54</strain>
    </source>
</reference>
<accession>A0ABT6J6E9</accession>
<protein>
    <submittedName>
        <fullName evidence="2">Pilin</fullName>
    </submittedName>
</protein>
<keyword evidence="3" id="KW-1185">Reference proteome</keyword>
<comment type="similarity">
    <text evidence="1">Belongs to the N-Me-Phe pilin family.</text>
</comment>
<dbReference type="Pfam" id="PF00114">
    <property type="entry name" value="Pilin"/>
    <property type="match status" value="1"/>
</dbReference>
<evidence type="ECO:0000313" key="3">
    <source>
        <dbReference type="Proteomes" id="UP001156940"/>
    </source>
</evidence>
<comment type="caution">
    <text evidence="2">The sequence shown here is derived from an EMBL/GenBank/DDBJ whole genome shotgun (WGS) entry which is preliminary data.</text>
</comment>
<dbReference type="Proteomes" id="UP001156940">
    <property type="component" value="Unassembled WGS sequence"/>
</dbReference>
<name>A0ABT6J6E9_9GAMM</name>
<dbReference type="InterPro" id="IPR001082">
    <property type="entry name" value="Pilin"/>
</dbReference>
<dbReference type="EMBL" id="JARXRM010000023">
    <property type="protein sequence ID" value="MDH5822402.1"/>
    <property type="molecule type" value="Genomic_DNA"/>
</dbReference>
<organism evidence="2 3">
    <name type="scientific">Luteimonas endophytica</name>
    <dbReference type="NCBI Taxonomy" id="3042023"/>
    <lineage>
        <taxon>Bacteria</taxon>
        <taxon>Pseudomonadati</taxon>
        <taxon>Pseudomonadota</taxon>
        <taxon>Gammaproteobacteria</taxon>
        <taxon>Lysobacterales</taxon>
        <taxon>Lysobacteraceae</taxon>
        <taxon>Luteimonas</taxon>
    </lineage>
</organism>
<evidence type="ECO:0000313" key="2">
    <source>
        <dbReference type="EMBL" id="MDH5822402.1"/>
    </source>
</evidence>
<evidence type="ECO:0000256" key="1">
    <source>
        <dbReference type="ARBA" id="ARBA00005233"/>
    </source>
</evidence>
<dbReference type="SUPFAM" id="SSF54523">
    <property type="entry name" value="Pili subunits"/>
    <property type="match status" value="1"/>
</dbReference>